<protein>
    <recommendedName>
        <fullName evidence="6">mitogen-activated protein kinase kinase</fullName>
        <ecNumber evidence="6">2.7.12.2</ecNumber>
    </recommendedName>
</protein>
<keyword evidence="1" id="KW-0808">Transferase</keyword>
<evidence type="ECO:0000256" key="9">
    <source>
        <dbReference type="ARBA" id="ARBA00051693"/>
    </source>
</evidence>
<dbReference type="InterPro" id="IPR008271">
    <property type="entry name" value="Ser/Thr_kinase_AS"/>
</dbReference>
<dbReference type="PROSITE" id="PS00108">
    <property type="entry name" value="PROTEIN_KINASE_ST"/>
    <property type="match status" value="1"/>
</dbReference>
<dbReference type="PANTHER" id="PTHR48013:SF9">
    <property type="entry name" value="DUAL SPECIFICITY MITOGEN-ACTIVATED PROTEIN KINASE KINASE 5"/>
    <property type="match status" value="1"/>
</dbReference>
<name>A0ABR2JQW1_9EUKA</name>
<keyword evidence="4 10" id="KW-0067">ATP-binding</keyword>
<evidence type="ECO:0000313" key="14">
    <source>
        <dbReference type="EMBL" id="KAK8881287.1"/>
    </source>
</evidence>
<comment type="catalytic activity">
    <reaction evidence="9">
        <text>L-tyrosyl-[protein] + ATP = O-phospho-L-tyrosyl-[protein] + ADP + H(+)</text>
        <dbReference type="Rhea" id="RHEA:10596"/>
        <dbReference type="Rhea" id="RHEA-COMP:10136"/>
        <dbReference type="Rhea" id="RHEA-COMP:20101"/>
        <dbReference type="ChEBI" id="CHEBI:15378"/>
        <dbReference type="ChEBI" id="CHEBI:30616"/>
        <dbReference type="ChEBI" id="CHEBI:46858"/>
        <dbReference type="ChEBI" id="CHEBI:61978"/>
        <dbReference type="ChEBI" id="CHEBI:456216"/>
        <dbReference type="EC" id="2.7.12.2"/>
    </reaction>
</comment>
<dbReference type="SMART" id="SM00220">
    <property type="entry name" value="S_TKc"/>
    <property type="match status" value="1"/>
</dbReference>
<feature type="region of interest" description="Disordered" evidence="12">
    <location>
        <begin position="25"/>
        <end position="112"/>
    </location>
</feature>
<evidence type="ECO:0000256" key="11">
    <source>
        <dbReference type="RuleBase" id="RU000304"/>
    </source>
</evidence>
<comment type="catalytic activity">
    <reaction evidence="7">
        <text>L-seryl-[protein] + ATP = O-phospho-L-seryl-[protein] + ADP + H(+)</text>
        <dbReference type="Rhea" id="RHEA:17989"/>
        <dbReference type="Rhea" id="RHEA-COMP:9863"/>
        <dbReference type="Rhea" id="RHEA-COMP:11604"/>
        <dbReference type="ChEBI" id="CHEBI:15378"/>
        <dbReference type="ChEBI" id="CHEBI:29999"/>
        <dbReference type="ChEBI" id="CHEBI:30616"/>
        <dbReference type="ChEBI" id="CHEBI:83421"/>
        <dbReference type="ChEBI" id="CHEBI:456216"/>
        <dbReference type="EC" id="2.7.12.2"/>
    </reaction>
</comment>
<keyword evidence="2 10" id="KW-0547">Nucleotide-binding</keyword>
<keyword evidence="11" id="KW-0723">Serine/threonine-protein kinase</keyword>
<keyword evidence="3" id="KW-0418">Kinase</keyword>
<evidence type="ECO:0000256" key="6">
    <source>
        <dbReference type="ARBA" id="ARBA00038999"/>
    </source>
</evidence>
<dbReference type="PANTHER" id="PTHR48013">
    <property type="entry name" value="DUAL SPECIFICITY MITOGEN-ACTIVATED PROTEIN KINASE KINASE 5-RELATED"/>
    <property type="match status" value="1"/>
</dbReference>
<evidence type="ECO:0000259" key="13">
    <source>
        <dbReference type="PROSITE" id="PS50011"/>
    </source>
</evidence>
<organism evidence="14 15">
    <name type="scientific">Tritrichomonas musculus</name>
    <dbReference type="NCBI Taxonomy" id="1915356"/>
    <lineage>
        <taxon>Eukaryota</taxon>
        <taxon>Metamonada</taxon>
        <taxon>Parabasalia</taxon>
        <taxon>Tritrichomonadida</taxon>
        <taxon>Tritrichomonadidae</taxon>
        <taxon>Tritrichomonas</taxon>
    </lineage>
</organism>
<evidence type="ECO:0000256" key="2">
    <source>
        <dbReference type="ARBA" id="ARBA00022741"/>
    </source>
</evidence>
<evidence type="ECO:0000256" key="3">
    <source>
        <dbReference type="ARBA" id="ARBA00022777"/>
    </source>
</evidence>
<evidence type="ECO:0000256" key="10">
    <source>
        <dbReference type="PROSITE-ProRule" id="PRU10141"/>
    </source>
</evidence>
<comment type="catalytic activity">
    <reaction evidence="8">
        <text>L-threonyl-[protein] + ATP = O-phospho-L-threonyl-[protein] + ADP + H(+)</text>
        <dbReference type="Rhea" id="RHEA:46608"/>
        <dbReference type="Rhea" id="RHEA-COMP:11060"/>
        <dbReference type="Rhea" id="RHEA-COMP:11605"/>
        <dbReference type="ChEBI" id="CHEBI:15378"/>
        <dbReference type="ChEBI" id="CHEBI:30013"/>
        <dbReference type="ChEBI" id="CHEBI:30616"/>
        <dbReference type="ChEBI" id="CHEBI:61977"/>
        <dbReference type="ChEBI" id="CHEBI:456216"/>
        <dbReference type="EC" id="2.7.12.2"/>
    </reaction>
</comment>
<feature type="binding site" evidence="10">
    <location>
        <position position="149"/>
    </location>
    <ligand>
        <name>ATP</name>
        <dbReference type="ChEBI" id="CHEBI:30616"/>
    </ligand>
</feature>
<dbReference type="InterPro" id="IPR011009">
    <property type="entry name" value="Kinase-like_dom_sf"/>
</dbReference>
<proteinExistence type="inferred from homology"/>
<evidence type="ECO:0000256" key="4">
    <source>
        <dbReference type="ARBA" id="ARBA00022840"/>
    </source>
</evidence>
<dbReference type="PROSITE" id="PS50011">
    <property type="entry name" value="PROTEIN_KINASE_DOM"/>
    <property type="match status" value="1"/>
</dbReference>
<evidence type="ECO:0000256" key="8">
    <source>
        <dbReference type="ARBA" id="ARBA00049299"/>
    </source>
</evidence>
<evidence type="ECO:0000256" key="7">
    <source>
        <dbReference type="ARBA" id="ARBA00049014"/>
    </source>
</evidence>
<evidence type="ECO:0000313" key="15">
    <source>
        <dbReference type="Proteomes" id="UP001470230"/>
    </source>
</evidence>
<dbReference type="InterPro" id="IPR000719">
    <property type="entry name" value="Prot_kinase_dom"/>
</dbReference>
<dbReference type="SUPFAM" id="SSF56112">
    <property type="entry name" value="Protein kinase-like (PK-like)"/>
    <property type="match status" value="1"/>
</dbReference>
<keyword evidence="15" id="KW-1185">Reference proteome</keyword>
<dbReference type="EMBL" id="JAPFFF010000010">
    <property type="protein sequence ID" value="KAK8881287.1"/>
    <property type="molecule type" value="Genomic_DNA"/>
</dbReference>
<dbReference type="EC" id="2.7.12.2" evidence="6"/>
<gene>
    <name evidence="14" type="ORF">M9Y10_004021</name>
</gene>
<evidence type="ECO:0000256" key="5">
    <source>
        <dbReference type="ARBA" id="ARBA00038035"/>
    </source>
</evidence>
<feature type="compositionally biased region" description="Basic and acidic residues" evidence="12">
    <location>
        <begin position="43"/>
        <end position="107"/>
    </location>
</feature>
<comment type="similarity">
    <text evidence="5">Belongs to the protein kinase superfamily. STE Ser/Thr protein kinase family. MAP kinase kinase subfamily.</text>
</comment>
<evidence type="ECO:0000256" key="1">
    <source>
        <dbReference type="ARBA" id="ARBA00022679"/>
    </source>
</evidence>
<dbReference type="Gene3D" id="1.10.510.10">
    <property type="entry name" value="Transferase(Phosphotransferase) domain 1"/>
    <property type="match status" value="1"/>
</dbReference>
<comment type="caution">
    <text evidence="14">The sequence shown here is derived from an EMBL/GenBank/DDBJ whole genome shotgun (WGS) entry which is preliminary data.</text>
</comment>
<reference evidence="14 15" key="1">
    <citation type="submission" date="2024-04" db="EMBL/GenBank/DDBJ databases">
        <title>Tritrichomonas musculus Genome.</title>
        <authorList>
            <person name="Alves-Ferreira E."/>
            <person name="Grigg M."/>
            <person name="Lorenzi H."/>
            <person name="Galac M."/>
        </authorList>
    </citation>
    <scope>NUCLEOTIDE SEQUENCE [LARGE SCALE GENOMIC DNA]</scope>
    <source>
        <strain evidence="14 15">EAF2021</strain>
    </source>
</reference>
<dbReference type="Proteomes" id="UP001470230">
    <property type="component" value="Unassembled WGS sequence"/>
</dbReference>
<dbReference type="Pfam" id="PF00069">
    <property type="entry name" value="Pkinase"/>
    <property type="match status" value="1"/>
</dbReference>
<dbReference type="PROSITE" id="PS00107">
    <property type="entry name" value="PROTEIN_KINASE_ATP"/>
    <property type="match status" value="1"/>
</dbReference>
<sequence length="398" mass="45894">MFHKAAIDYAREENYPEIVRLLSKGSIKVNEEGEASKSSADNDNDHDHGQNQKTESLESKIQELELEMSRLKERNAQLEEENRRLKEESVRRKEEDHKSNEKSENTEKQAPFKILDEKEVESLENIEELGSGGGGKVMKVAKKEIYALKTMNIKTAKTANFRNFMKEYEIMTLLDHQNILKAIGFFMSSAKLPPSILMEFCSLNLQKAIEDKIFNNEELAKIIYQIAEGMKYIHFKKIIHRDLKPTNILIASDGTVKICDFGISKLMTIEEQTMTRGIGSQKFMAPEIINEEEYYDEKVDVYSFGVLVFFILTGGQLPKIKVFDMLKGKKADIPSSFTEFSKKMINECWNLEAKDRPSFESIVDDMERSHYNLLALSNTEIKNVENFVKQHKAKLPKY</sequence>
<dbReference type="InterPro" id="IPR017441">
    <property type="entry name" value="Protein_kinase_ATP_BS"/>
</dbReference>
<evidence type="ECO:0000256" key="12">
    <source>
        <dbReference type="SAM" id="MobiDB-lite"/>
    </source>
</evidence>
<feature type="domain" description="Protein kinase" evidence="13">
    <location>
        <begin position="123"/>
        <end position="373"/>
    </location>
</feature>
<accession>A0ABR2JQW1</accession>